<organism evidence="1 2">
    <name type="scientific">Opisthorchis viverrini</name>
    <name type="common">Southeast Asian liver fluke</name>
    <dbReference type="NCBI Taxonomy" id="6198"/>
    <lineage>
        <taxon>Eukaryota</taxon>
        <taxon>Metazoa</taxon>
        <taxon>Spiralia</taxon>
        <taxon>Lophotrochozoa</taxon>
        <taxon>Platyhelminthes</taxon>
        <taxon>Trematoda</taxon>
        <taxon>Digenea</taxon>
        <taxon>Opisthorchiida</taxon>
        <taxon>Opisthorchiata</taxon>
        <taxon>Opisthorchiidae</taxon>
        <taxon>Opisthorchis</taxon>
    </lineage>
</organism>
<dbReference type="OrthoDB" id="10445874at2759"/>
<dbReference type="Proteomes" id="UP000054324">
    <property type="component" value="Unassembled WGS sequence"/>
</dbReference>
<dbReference type="AlphaFoldDB" id="A0A075A782"/>
<dbReference type="CTD" id="20326613"/>
<feature type="non-terminal residue" evidence="1">
    <location>
        <position position="56"/>
    </location>
</feature>
<name>A0A075A782_OPIVI</name>
<dbReference type="RefSeq" id="XP_009162125.1">
    <property type="nucleotide sequence ID" value="XM_009163861.1"/>
</dbReference>
<evidence type="ECO:0000313" key="1">
    <source>
        <dbReference type="EMBL" id="KER34212.1"/>
    </source>
</evidence>
<dbReference type="GeneID" id="20326613"/>
<dbReference type="EMBL" id="KL596619">
    <property type="protein sequence ID" value="KER34212.1"/>
    <property type="molecule type" value="Genomic_DNA"/>
</dbReference>
<proteinExistence type="predicted"/>
<sequence length="56" mass="6395">VSGSGRCCRLYDVHIRKERKKAFSCSTLPVPSCHATRRKHEGWDTARLSKPRQGKL</sequence>
<feature type="non-terminal residue" evidence="1">
    <location>
        <position position="1"/>
    </location>
</feature>
<evidence type="ECO:0000313" key="2">
    <source>
        <dbReference type="Proteomes" id="UP000054324"/>
    </source>
</evidence>
<keyword evidence="2" id="KW-1185">Reference proteome</keyword>
<reference evidence="1 2" key="1">
    <citation type="submission" date="2013-11" db="EMBL/GenBank/DDBJ databases">
        <title>Opisthorchis viverrini - life in the bile duct.</title>
        <authorList>
            <person name="Young N.D."/>
            <person name="Nagarajan N."/>
            <person name="Lin S.J."/>
            <person name="Korhonen P.K."/>
            <person name="Jex A.R."/>
            <person name="Hall R.S."/>
            <person name="Safavi-Hemami H."/>
            <person name="Kaewkong W."/>
            <person name="Bertrand D."/>
            <person name="Gao S."/>
            <person name="Seet Q."/>
            <person name="Wongkham S."/>
            <person name="Teh B.T."/>
            <person name="Wongkham C."/>
            <person name="Intapan P.M."/>
            <person name="Maleewong W."/>
            <person name="Yang X."/>
            <person name="Hu M."/>
            <person name="Wang Z."/>
            <person name="Hofmann A."/>
            <person name="Sternberg P.W."/>
            <person name="Tan P."/>
            <person name="Wang J."/>
            <person name="Gasser R.B."/>
        </authorList>
    </citation>
    <scope>NUCLEOTIDE SEQUENCE [LARGE SCALE GENOMIC DNA]</scope>
</reference>
<protein>
    <submittedName>
        <fullName evidence="1">Uncharacterized protein</fullName>
    </submittedName>
</protein>
<gene>
    <name evidence="1" type="ORF">T265_12445</name>
</gene>
<dbReference type="KEGG" id="ovi:T265_12445"/>
<accession>A0A075A782</accession>